<organism evidence="4">
    <name type="scientific">Sesamum latifolium</name>
    <dbReference type="NCBI Taxonomy" id="2727402"/>
    <lineage>
        <taxon>Eukaryota</taxon>
        <taxon>Viridiplantae</taxon>
        <taxon>Streptophyta</taxon>
        <taxon>Embryophyta</taxon>
        <taxon>Tracheophyta</taxon>
        <taxon>Spermatophyta</taxon>
        <taxon>Magnoliopsida</taxon>
        <taxon>eudicotyledons</taxon>
        <taxon>Gunneridae</taxon>
        <taxon>Pentapetalae</taxon>
        <taxon>asterids</taxon>
        <taxon>lamiids</taxon>
        <taxon>Lamiales</taxon>
        <taxon>Pedaliaceae</taxon>
        <taxon>Sesamum</taxon>
    </lineage>
</organism>
<name>A0AAW2V0C9_9LAMI</name>
<dbReference type="InterPro" id="IPR027417">
    <property type="entry name" value="P-loop_NTPase"/>
</dbReference>
<feature type="domain" description="NB-ARC" evidence="3">
    <location>
        <begin position="149"/>
        <end position="233"/>
    </location>
</feature>
<sequence>MAEMLSNMAEKLANLAAEMLLDYTGIREKMETLRNDIQVLENRAADVLAVIEEEEIYNGKKRKREVEDWLANVDRKKIKCESLNQEVQQTRFYNFYSRLHLGKLVKKTRLEVEKLAERGKFSEGFFLEVCKTKGKPLVTTEWKSERSLKQNLKTVWAWLMNDVDSRIGIYGMGGVGKTTLAMHIHNKLLNAPKFKGRVYWINVSQDSNIHKLQNDIASVINLDLSSEDNENQRAAVV</sequence>
<accession>A0AAW2V0C9</accession>
<evidence type="ECO:0000259" key="3">
    <source>
        <dbReference type="Pfam" id="PF00931"/>
    </source>
</evidence>
<gene>
    <name evidence="4" type="ORF">Slati_3239100</name>
</gene>
<keyword evidence="2" id="KW-0175">Coiled coil</keyword>
<reference evidence="4" key="1">
    <citation type="submission" date="2020-06" db="EMBL/GenBank/DDBJ databases">
        <authorList>
            <person name="Li T."/>
            <person name="Hu X."/>
            <person name="Zhang T."/>
            <person name="Song X."/>
            <person name="Zhang H."/>
            <person name="Dai N."/>
            <person name="Sheng W."/>
            <person name="Hou X."/>
            <person name="Wei L."/>
        </authorList>
    </citation>
    <scope>NUCLEOTIDE SEQUENCE</scope>
    <source>
        <strain evidence="4">KEN1</strain>
        <tissue evidence="4">Leaf</tissue>
    </source>
</reference>
<keyword evidence="1" id="KW-0611">Plant defense</keyword>
<comment type="caution">
    <text evidence="4">The sequence shown here is derived from an EMBL/GenBank/DDBJ whole genome shotgun (WGS) entry which is preliminary data.</text>
</comment>
<evidence type="ECO:0000256" key="1">
    <source>
        <dbReference type="ARBA" id="ARBA00022821"/>
    </source>
</evidence>
<protein>
    <submittedName>
        <fullName evidence="4">Disease resistance protein SUMM2</fullName>
    </submittedName>
</protein>
<dbReference type="InterPro" id="IPR050905">
    <property type="entry name" value="Plant_NBS-LRR"/>
</dbReference>
<feature type="coiled-coil region" evidence="2">
    <location>
        <begin position="23"/>
        <end position="86"/>
    </location>
</feature>
<dbReference type="GO" id="GO:0043531">
    <property type="term" value="F:ADP binding"/>
    <property type="evidence" value="ECO:0007669"/>
    <property type="project" value="InterPro"/>
</dbReference>
<dbReference type="EMBL" id="JACGWN010000011">
    <property type="protein sequence ID" value="KAL0422162.1"/>
    <property type="molecule type" value="Genomic_DNA"/>
</dbReference>
<evidence type="ECO:0000256" key="2">
    <source>
        <dbReference type="SAM" id="Coils"/>
    </source>
</evidence>
<dbReference type="PANTHER" id="PTHR33463">
    <property type="entry name" value="NB-ARC DOMAIN-CONTAINING PROTEIN-RELATED"/>
    <property type="match status" value="1"/>
</dbReference>
<dbReference type="Pfam" id="PF00931">
    <property type="entry name" value="NB-ARC"/>
    <property type="match status" value="1"/>
</dbReference>
<dbReference type="AlphaFoldDB" id="A0AAW2V0C9"/>
<evidence type="ECO:0000313" key="4">
    <source>
        <dbReference type="EMBL" id="KAL0422162.1"/>
    </source>
</evidence>
<dbReference type="InterPro" id="IPR002182">
    <property type="entry name" value="NB-ARC"/>
</dbReference>
<dbReference type="Gene3D" id="3.40.50.300">
    <property type="entry name" value="P-loop containing nucleotide triphosphate hydrolases"/>
    <property type="match status" value="1"/>
</dbReference>
<dbReference type="PANTHER" id="PTHR33463:SF187">
    <property type="entry name" value="AND NB-ARC DOMAIN DISEASE RESISTANCE PROTEIN, PUTATIVE-RELATED"/>
    <property type="match status" value="1"/>
</dbReference>
<proteinExistence type="predicted"/>
<reference evidence="4" key="2">
    <citation type="journal article" date="2024" name="Plant">
        <title>Genomic evolution and insights into agronomic trait innovations of Sesamum species.</title>
        <authorList>
            <person name="Miao H."/>
            <person name="Wang L."/>
            <person name="Qu L."/>
            <person name="Liu H."/>
            <person name="Sun Y."/>
            <person name="Le M."/>
            <person name="Wang Q."/>
            <person name="Wei S."/>
            <person name="Zheng Y."/>
            <person name="Lin W."/>
            <person name="Duan Y."/>
            <person name="Cao H."/>
            <person name="Xiong S."/>
            <person name="Wang X."/>
            <person name="Wei L."/>
            <person name="Li C."/>
            <person name="Ma Q."/>
            <person name="Ju M."/>
            <person name="Zhao R."/>
            <person name="Li G."/>
            <person name="Mu C."/>
            <person name="Tian Q."/>
            <person name="Mei H."/>
            <person name="Zhang T."/>
            <person name="Gao T."/>
            <person name="Zhang H."/>
        </authorList>
    </citation>
    <scope>NUCLEOTIDE SEQUENCE</scope>
    <source>
        <strain evidence="4">KEN1</strain>
    </source>
</reference>
<dbReference type="SUPFAM" id="SSF52540">
    <property type="entry name" value="P-loop containing nucleoside triphosphate hydrolases"/>
    <property type="match status" value="1"/>
</dbReference>